<dbReference type="CDD" id="cd06558">
    <property type="entry name" value="crotonase-like"/>
    <property type="match status" value="1"/>
</dbReference>
<organism evidence="2 3">
    <name type="scientific">Microbacterium trichothecenolyticum</name>
    <name type="common">Aureobacterium trichothecenolyticum</name>
    <dbReference type="NCBI Taxonomy" id="69370"/>
    <lineage>
        <taxon>Bacteria</taxon>
        <taxon>Bacillati</taxon>
        <taxon>Actinomycetota</taxon>
        <taxon>Actinomycetes</taxon>
        <taxon>Micrococcales</taxon>
        <taxon>Microbacteriaceae</taxon>
        <taxon>Microbacterium</taxon>
    </lineage>
</organism>
<comment type="caution">
    <text evidence="2">The sequence shown here is derived from an EMBL/GenBank/DDBJ whole genome shotgun (WGS) entry which is preliminary data.</text>
</comment>
<accession>A0A0M2H7E7</accession>
<dbReference type="PATRIC" id="fig|69370.6.peg.2369"/>
<dbReference type="GO" id="GO:0016853">
    <property type="term" value="F:isomerase activity"/>
    <property type="evidence" value="ECO:0007669"/>
    <property type="project" value="UniProtKB-KW"/>
</dbReference>
<dbReference type="EMBL" id="JYJA01000035">
    <property type="protein sequence ID" value="KJL42315.1"/>
    <property type="molecule type" value="Genomic_DNA"/>
</dbReference>
<dbReference type="Gene3D" id="3.90.226.10">
    <property type="entry name" value="2-enoyl-CoA Hydratase, Chain A, domain 1"/>
    <property type="match status" value="1"/>
</dbReference>
<dbReference type="InterPro" id="IPR018376">
    <property type="entry name" value="Enoyl-CoA_hyd/isom_CS"/>
</dbReference>
<dbReference type="PROSITE" id="PS00166">
    <property type="entry name" value="ENOYL_COA_HYDRATASE"/>
    <property type="match status" value="1"/>
</dbReference>
<evidence type="ECO:0000256" key="1">
    <source>
        <dbReference type="RuleBase" id="RU003707"/>
    </source>
</evidence>
<evidence type="ECO:0000313" key="2">
    <source>
        <dbReference type="EMBL" id="KJL42315.1"/>
    </source>
</evidence>
<dbReference type="PANTHER" id="PTHR43459">
    <property type="entry name" value="ENOYL-COA HYDRATASE"/>
    <property type="match status" value="1"/>
</dbReference>
<dbReference type="AlphaFoldDB" id="A0A0M2H7E7"/>
<dbReference type="EC" id="5.3.3.18" evidence="2"/>
<dbReference type="RefSeq" id="WP_211255921.1">
    <property type="nucleotide sequence ID" value="NZ_JYJA01000035.1"/>
</dbReference>
<dbReference type="Proteomes" id="UP000034098">
    <property type="component" value="Unassembled WGS sequence"/>
</dbReference>
<protein>
    <submittedName>
        <fullName evidence="2">1,2-epoxyphenylacetyl-CoA isomerase</fullName>
        <ecNumber evidence="2">5.3.3.18</ecNumber>
    </submittedName>
</protein>
<dbReference type="Pfam" id="PF00378">
    <property type="entry name" value="ECH_1"/>
    <property type="match status" value="1"/>
</dbReference>
<dbReference type="InterPro" id="IPR029045">
    <property type="entry name" value="ClpP/crotonase-like_dom_sf"/>
</dbReference>
<keyword evidence="2" id="KW-0413">Isomerase</keyword>
<dbReference type="SUPFAM" id="SSF52096">
    <property type="entry name" value="ClpP/crotonase"/>
    <property type="match status" value="1"/>
</dbReference>
<proteinExistence type="inferred from homology"/>
<reference evidence="2 3" key="1">
    <citation type="submission" date="2015-02" db="EMBL/GenBank/DDBJ databases">
        <title>Draft genome sequences of ten Microbacterium spp. with emphasis on heavy metal contaminated environments.</title>
        <authorList>
            <person name="Corretto E."/>
        </authorList>
    </citation>
    <scope>NUCLEOTIDE SEQUENCE [LARGE SCALE GENOMIC DNA]</scope>
    <source>
        <strain evidence="2 3">DSM 8608</strain>
    </source>
</reference>
<keyword evidence="3" id="KW-1185">Reference proteome</keyword>
<gene>
    <name evidence="2" type="primary">paaG</name>
    <name evidence="2" type="ORF">RS82_02331</name>
</gene>
<name>A0A0M2H7E7_MICTR</name>
<evidence type="ECO:0000313" key="3">
    <source>
        <dbReference type="Proteomes" id="UP000034098"/>
    </source>
</evidence>
<comment type="similarity">
    <text evidence="1">Belongs to the enoyl-CoA hydratase/isomerase family.</text>
</comment>
<dbReference type="PANTHER" id="PTHR43459:SF1">
    <property type="entry name" value="EG:BACN32G11.4 PROTEIN"/>
    <property type="match status" value="1"/>
</dbReference>
<dbReference type="InterPro" id="IPR001753">
    <property type="entry name" value="Enoyl-CoA_hydra/iso"/>
</dbReference>
<sequence length="267" mass="28748">MENQMAPDDAILFSVVDGIARITLNRPERKNAVDESMWRTLTQLLTELRMRSDVRVLVISGSGDAFCAGADVAKSTQVEHPIRRLSRIGDVAMALFELPMPVIARVDGVAAGAGANVALACDLVIASSRARFSQIFALRGLSIDFGGSWLLPHIVGLQQAKRLALLAEVIDVDEAYRLGLVTWVKPQDELDAFVDETAARLAALPPIALTQTKRLLNEGAVNALRDAIANETAAQAVNFATEDVPAAFRAFLGKSDPPAYTGRWALS</sequence>